<organism evidence="2 3">
    <name type="scientific">Candidatus Berkelbacteria bacterium Licking1014_7</name>
    <dbReference type="NCBI Taxonomy" id="2017147"/>
    <lineage>
        <taxon>Bacteria</taxon>
        <taxon>Candidatus Berkelbacteria</taxon>
    </lineage>
</organism>
<sequence length="135" mass="15662">MFVYRIESENRRILYLNPNLRPNLRGGKEMPDSERLCWQDENVPVSLIIRCTGCDAWLRYALRPPLNNMLDAVEQLKELQEYVQESETKAEEMFSAWHSSSQPSSQPSFQPDSQPDCQSGFTVLLDQKPIRQIAD</sequence>
<evidence type="ECO:0000313" key="3">
    <source>
        <dbReference type="Proteomes" id="UP000315689"/>
    </source>
</evidence>
<comment type="caution">
    <text evidence="2">The sequence shown here is derived from an EMBL/GenBank/DDBJ whole genome shotgun (WGS) entry which is preliminary data.</text>
</comment>
<proteinExistence type="predicted"/>
<reference evidence="2 3" key="1">
    <citation type="submission" date="2017-07" db="EMBL/GenBank/DDBJ databases">
        <title>Mechanisms for carbon and nitrogen cycling indicate functional differentiation within the Candidate Phyla Radiation.</title>
        <authorList>
            <person name="Danczak R.E."/>
            <person name="Johnston M.D."/>
            <person name="Kenah C."/>
            <person name="Slattery M."/>
            <person name="Wrighton K.C."/>
            <person name="Wilkins M.J."/>
        </authorList>
    </citation>
    <scope>NUCLEOTIDE SEQUENCE [LARGE SCALE GENOMIC DNA]</scope>
    <source>
        <strain evidence="2">Licking1014_7</strain>
    </source>
</reference>
<gene>
    <name evidence="2" type="ORF">CEN89_463</name>
</gene>
<protein>
    <submittedName>
        <fullName evidence="2">Uncharacterized protein</fullName>
    </submittedName>
</protein>
<dbReference type="Proteomes" id="UP000315689">
    <property type="component" value="Unassembled WGS sequence"/>
</dbReference>
<evidence type="ECO:0000256" key="1">
    <source>
        <dbReference type="SAM" id="MobiDB-lite"/>
    </source>
</evidence>
<dbReference type="EMBL" id="VMGK01000014">
    <property type="protein sequence ID" value="TSC92761.1"/>
    <property type="molecule type" value="Genomic_DNA"/>
</dbReference>
<feature type="region of interest" description="Disordered" evidence="1">
    <location>
        <begin position="90"/>
        <end position="120"/>
    </location>
</feature>
<feature type="compositionally biased region" description="Low complexity" evidence="1">
    <location>
        <begin position="99"/>
        <end position="119"/>
    </location>
</feature>
<dbReference type="AlphaFoldDB" id="A0A554LIR9"/>
<accession>A0A554LIR9</accession>
<evidence type="ECO:0000313" key="2">
    <source>
        <dbReference type="EMBL" id="TSC92761.1"/>
    </source>
</evidence>
<name>A0A554LIR9_9BACT</name>